<feature type="transmembrane region" description="Helical" evidence="11">
    <location>
        <begin position="160"/>
        <end position="181"/>
    </location>
</feature>
<comment type="caution">
    <text evidence="12">The sequence shown here is derived from an EMBL/GenBank/DDBJ whole genome shotgun (WGS) entry which is preliminary data.</text>
</comment>
<keyword evidence="8 11" id="KW-0472">Membrane</keyword>
<keyword evidence="7" id="KW-0793">Thylakoid</keyword>
<dbReference type="GO" id="GO:0015979">
    <property type="term" value="P:photosynthesis"/>
    <property type="evidence" value="ECO:0007669"/>
    <property type="project" value="UniProtKB-KW"/>
</dbReference>
<dbReference type="Gene3D" id="2.40.50.100">
    <property type="match status" value="1"/>
</dbReference>
<comment type="subunit">
    <text evidence="9">The 4 large subunits of the cytochrome b6-f complex are cytochrome b6, subunit IV (17 kDa polypeptide, PetD), cytochrome f and the Rieske protein, while the 4 small subunits are PetG, PetL, PetM and PetN. The complex functions as a dimer.</text>
</comment>
<dbReference type="PANTHER" id="PTHR33288:SF10">
    <property type="entry name" value="CYTOCHROME F"/>
    <property type="match status" value="1"/>
</dbReference>
<keyword evidence="4 11" id="KW-0812">Transmembrane</keyword>
<name>A0A103Y0E5_CYNCS</name>
<dbReference type="SUPFAM" id="SSF51246">
    <property type="entry name" value="Rudiment single hybrid motif"/>
    <property type="match status" value="1"/>
</dbReference>
<dbReference type="AlphaFoldDB" id="A0A103Y0E5"/>
<reference evidence="12 13" key="1">
    <citation type="journal article" date="2016" name="Sci. Rep.">
        <title>The genome sequence of the outbreeding globe artichoke constructed de novo incorporating a phase-aware low-pass sequencing strategy of F1 progeny.</title>
        <authorList>
            <person name="Scaglione D."/>
            <person name="Reyes-Chin-Wo S."/>
            <person name="Acquadro A."/>
            <person name="Froenicke L."/>
            <person name="Portis E."/>
            <person name="Beitel C."/>
            <person name="Tirone M."/>
            <person name="Mauro R."/>
            <person name="Lo Monaco A."/>
            <person name="Mauromicale G."/>
            <person name="Faccioli P."/>
            <person name="Cattivelli L."/>
            <person name="Rieseberg L."/>
            <person name="Michelmore R."/>
            <person name="Lanteri S."/>
        </authorList>
    </citation>
    <scope>NUCLEOTIDE SEQUENCE [LARGE SCALE GENOMIC DNA]</scope>
    <source>
        <strain evidence="12">2C</strain>
    </source>
</reference>
<keyword evidence="3" id="KW-0602">Photosynthesis</keyword>
<gene>
    <name evidence="12" type="ORF">Ccrd_021591</name>
</gene>
<proteinExistence type="predicted"/>
<dbReference type="InterPro" id="IPR002325">
    <property type="entry name" value="Cyt_f"/>
</dbReference>
<comment type="function">
    <text evidence="1">Component of the cytochrome b6-f complex, which mediates electron transfer between photosystem II (PSII) and photosystem I (PSI), cyclic electron flow around PSI, and state transitions.</text>
</comment>
<evidence type="ECO:0000256" key="7">
    <source>
        <dbReference type="ARBA" id="ARBA00023078"/>
    </source>
</evidence>
<evidence type="ECO:0000256" key="3">
    <source>
        <dbReference type="ARBA" id="ARBA00022531"/>
    </source>
</evidence>
<sequence>MEERIHFQTVSRLESKCKTPLGGYFSFLGIILGRKERSGLLKLIPAVYLVKEAEAVSNPTSPPRKDHSIVFSYSALQYTHISDGRQVVDIIPLRPELLVSEGESIKFDQQLTSNPNVGGFGQGDAEIRRRRTTPIELKQRMRLHRFSRGRSAEDPLQIRVFVFFGFLYYLVPVATIEILLAV</sequence>
<dbReference type="Gramene" id="KVI00156">
    <property type="protein sequence ID" value="KVI00156"/>
    <property type="gene ID" value="Ccrd_021591"/>
</dbReference>
<dbReference type="GO" id="GO:0020037">
    <property type="term" value="F:heme binding"/>
    <property type="evidence" value="ECO:0007669"/>
    <property type="project" value="InterPro"/>
</dbReference>
<dbReference type="EMBL" id="LEKV01003398">
    <property type="protein sequence ID" value="KVI00156.1"/>
    <property type="molecule type" value="Genomic_DNA"/>
</dbReference>
<evidence type="ECO:0000256" key="11">
    <source>
        <dbReference type="SAM" id="Phobius"/>
    </source>
</evidence>
<dbReference type="PROSITE" id="PS51010">
    <property type="entry name" value="CYTF"/>
    <property type="match status" value="1"/>
</dbReference>
<keyword evidence="6 11" id="KW-1133">Transmembrane helix</keyword>
<organism evidence="12 13">
    <name type="scientific">Cynara cardunculus var. scolymus</name>
    <name type="common">Globe artichoke</name>
    <name type="synonym">Cynara scolymus</name>
    <dbReference type="NCBI Taxonomy" id="59895"/>
    <lineage>
        <taxon>Eukaryota</taxon>
        <taxon>Viridiplantae</taxon>
        <taxon>Streptophyta</taxon>
        <taxon>Embryophyta</taxon>
        <taxon>Tracheophyta</taxon>
        <taxon>Spermatophyta</taxon>
        <taxon>Magnoliopsida</taxon>
        <taxon>eudicotyledons</taxon>
        <taxon>Gunneridae</taxon>
        <taxon>Pentapetalae</taxon>
        <taxon>asterids</taxon>
        <taxon>campanulids</taxon>
        <taxon>Asterales</taxon>
        <taxon>Asteraceae</taxon>
        <taxon>Carduoideae</taxon>
        <taxon>Cardueae</taxon>
        <taxon>Carduinae</taxon>
        <taxon>Cynara</taxon>
    </lineage>
</organism>
<dbReference type="PANTHER" id="PTHR33288">
    <property type="match status" value="1"/>
</dbReference>
<evidence type="ECO:0000256" key="4">
    <source>
        <dbReference type="ARBA" id="ARBA00022692"/>
    </source>
</evidence>
<dbReference type="Pfam" id="PF01333">
    <property type="entry name" value="Apocytochr_F_C"/>
    <property type="match status" value="1"/>
</dbReference>
<evidence type="ECO:0000256" key="8">
    <source>
        <dbReference type="ARBA" id="ARBA00023136"/>
    </source>
</evidence>
<accession>A0A103Y0E5</accession>
<dbReference type="GO" id="GO:0009055">
    <property type="term" value="F:electron transfer activity"/>
    <property type="evidence" value="ECO:0007669"/>
    <property type="project" value="InterPro"/>
</dbReference>
<keyword evidence="13" id="KW-1185">Reference proteome</keyword>
<evidence type="ECO:0000256" key="1">
    <source>
        <dbReference type="ARBA" id="ARBA00003068"/>
    </source>
</evidence>
<dbReference type="STRING" id="59895.A0A103Y0E5"/>
<evidence type="ECO:0000256" key="2">
    <source>
        <dbReference type="ARBA" id="ARBA00013528"/>
    </source>
</evidence>
<evidence type="ECO:0000256" key="6">
    <source>
        <dbReference type="ARBA" id="ARBA00022989"/>
    </source>
</evidence>
<comment type="subcellular location">
    <subcellularLocation>
        <location evidence="10">Plastid thylakoid membrane</location>
        <topology evidence="10">Single-pass membrane protein</topology>
    </subcellularLocation>
</comment>
<evidence type="ECO:0000256" key="9">
    <source>
        <dbReference type="ARBA" id="ARBA00025834"/>
    </source>
</evidence>
<evidence type="ECO:0000313" key="13">
    <source>
        <dbReference type="Proteomes" id="UP000243975"/>
    </source>
</evidence>
<evidence type="ECO:0000256" key="10">
    <source>
        <dbReference type="ARBA" id="ARBA00046266"/>
    </source>
</evidence>
<protein>
    <recommendedName>
        <fullName evidence="2">Cytochrome f</fullName>
    </recommendedName>
</protein>
<dbReference type="Proteomes" id="UP000243975">
    <property type="component" value="Unassembled WGS sequence"/>
</dbReference>
<keyword evidence="5" id="KW-0732">Signal</keyword>
<dbReference type="GO" id="GO:0005506">
    <property type="term" value="F:iron ion binding"/>
    <property type="evidence" value="ECO:0007669"/>
    <property type="project" value="InterPro"/>
</dbReference>
<evidence type="ECO:0000313" key="12">
    <source>
        <dbReference type="EMBL" id="KVI00156.1"/>
    </source>
</evidence>
<dbReference type="GO" id="GO:0009535">
    <property type="term" value="C:chloroplast thylakoid membrane"/>
    <property type="evidence" value="ECO:0007669"/>
    <property type="project" value="TreeGrafter"/>
</dbReference>
<dbReference type="InterPro" id="IPR011054">
    <property type="entry name" value="Rudment_hybrid_motif"/>
</dbReference>
<evidence type="ECO:0000256" key="5">
    <source>
        <dbReference type="ARBA" id="ARBA00022729"/>
    </source>
</evidence>